<dbReference type="PRINTS" id="PR00320">
    <property type="entry name" value="GPROTEINBRPT"/>
</dbReference>
<evidence type="ECO:0000256" key="1">
    <source>
        <dbReference type="ARBA" id="ARBA00004496"/>
    </source>
</evidence>
<dbReference type="EMBL" id="KQ965741">
    <property type="protein sequence ID" value="KXS18604.1"/>
    <property type="molecule type" value="Genomic_DNA"/>
</dbReference>
<feature type="repeat" description="WD" evidence="5">
    <location>
        <begin position="329"/>
        <end position="370"/>
    </location>
</feature>
<dbReference type="AlphaFoldDB" id="A0A139APN0"/>
<dbReference type="InterPro" id="IPR051179">
    <property type="entry name" value="WD_repeat_multifunction"/>
</dbReference>
<dbReference type="OrthoDB" id="10261640at2759"/>
<dbReference type="Gene3D" id="2.130.10.10">
    <property type="entry name" value="YVTN repeat-like/Quinoprotein amine dehydrogenase"/>
    <property type="match status" value="1"/>
</dbReference>
<dbReference type="STRING" id="1344416.A0A139APN0"/>
<dbReference type="FunFam" id="2.130.10.10:FF:000074">
    <property type="entry name" value="Angio-associated migratory cell protein-like protein"/>
    <property type="match status" value="1"/>
</dbReference>
<dbReference type="PANTHER" id="PTHR19857">
    <property type="entry name" value="MITOCHONDRIAL DIVISION PROTEIN 1-RELATED"/>
    <property type="match status" value="1"/>
</dbReference>
<gene>
    <name evidence="7" type="ORF">M427DRAFT_53562</name>
</gene>
<feature type="repeat" description="WD" evidence="5">
    <location>
        <begin position="168"/>
        <end position="197"/>
    </location>
</feature>
<evidence type="ECO:0000256" key="3">
    <source>
        <dbReference type="ARBA" id="ARBA00022574"/>
    </source>
</evidence>
<dbReference type="GO" id="GO:0005737">
    <property type="term" value="C:cytoplasm"/>
    <property type="evidence" value="ECO:0007669"/>
    <property type="project" value="UniProtKB-SubCell"/>
</dbReference>
<feature type="repeat" description="WD" evidence="5">
    <location>
        <begin position="115"/>
        <end position="156"/>
    </location>
</feature>
<reference evidence="7 8" key="1">
    <citation type="journal article" date="2015" name="Genome Biol. Evol.">
        <title>Phylogenomic analyses indicate that early fungi evolved digesting cell walls of algal ancestors of land plants.</title>
        <authorList>
            <person name="Chang Y."/>
            <person name="Wang S."/>
            <person name="Sekimoto S."/>
            <person name="Aerts A.L."/>
            <person name="Choi C."/>
            <person name="Clum A."/>
            <person name="LaButti K.M."/>
            <person name="Lindquist E.A."/>
            <person name="Yee Ngan C."/>
            <person name="Ohm R.A."/>
            <person name="Salamov A.A."/>
            <person name="Grigoriev I.V."/>
            <person name="Spatafora J.W."/>
            <person name="Berbee M.L."/>
        </authorList>
    </citation>
    <scope>NUCLEOTIDE SEQUENCE [LARGE SCALE GENOMIC DNA]</scope>
    <source>
        <strain evidence="7 8">JEL478</strain>
    </source>
</reference>
<feature type="repeat" description="WD" evidence="5">
    <location>
        <begin position="199"/>
        <end position="240"/>
    </location>
</feature>
<dbReference type="InterPro" id="IPR001680">
    <property type="entry name" value="WD40_rpt"/>
</dbReference>
<name>A0A139APN0_GONPJ</name>
<dbReference type="OMA" id="GPDEVMW"/>
<accession>A0A139APN0</accession>
<dbReference type="Pfam" id="PF00400">
    <property type="entry name" value="WD40"/>
    <property type="match status" value="7"/>
</dbReference>
<dbReference type="Proteomes" id="UP000070544">
    <property type="component" value="Unassembled WGS sequence"/>
</dbReference>
<dbReference type="InterPro" id="IPR020472">
    <property type="entry name" value="WD40_PAC1"/>
</dbReference>
<keyword evidence="4" id="KW-0677">Repeat</keyword>
<feature type="compositionally biased region" description="Acidic residues" evidence="6">
    <location>
        <begin position="10"/>
        <end position="61"/>
    </location>
</feature>
<dbReference type="CDD" id="cd00200">
    <property type="entry name" value="WD40"/>
    <property type="match status" value="1"/>
</dbReference>
<evidence type="ECO:0000256" key="6">
    <source>
        <dbReference type="SAM" id="MobiDB-lite"/>
    </source>
</evidence>
<keyword evidence="3 5" id="KW-0853">WD repeat</keyword>
<keyword evidence="8" id="KW-1185">Reference proteome</keyword>
<dbReference type="InterPro" id="IPR015943">
    <property type="entry name" value="WD40/YVTN_repeat-like_dom_sf"/>
</dbReference>
<evidence type="ECO:0000256" key="2">
    <source>
        <dbReference type="ARBA" id="ARBA00022490"/>
    </source>
</evidence>
<dbReference type="InterPro" id="IPR011047">
    <property type="entry name" value="Quinoprotein_ADH-like_sf"/>
</dbReference>
<protein>
    <submittedName>
        <fullName evidence="7">WD40 repeat-like protein</fullName>
    </submittedName>
</protein>
<dbReference type="InterPro" id="IPR019775">
    <property type="entry name" value="WD40_repeat_CS"/>
</dbReference>
<feature type="repeat" description="WD" evidence="5">
    <location>
        <begin position="72"/>
        <end position="114"/>
    </location>
</feature>
<keyword evidence="2" id="KW-0963">Cytoplasm</keyword>
<evidence type="ECO:0000256" key="5">
    <source>
        <dbReference type="PROSITE-ProRule" id="PRU00221"/>
    </source>
</evidence>
<evidence type="ECO:0000313" key="8">
    <source>
        <dbReference type="Proteomes" id="UP000070544"/>
    </source>
</evidence>
<sequence>MDPNHRPVDDQDIENDDDVVYLDDGEGQEVVEDDGDVAMDSDDEDGAQEPPEGEDNGEEEQENIKDDSVAGFLGHNGSVFCVALSPTDQTLAVSGGEDDKAYVWRTNTGQPSFELSGHTDSVIAAAFSNDGKYVATGGMDGLVKVWSTSDGKLVQNLQGPSEVTWNQWHPRGPVILAGTSDGSLWMWNAPTGSCMSVFTGGHAAPVSCGMFTPDGKAIVSGSEDGSFVTWDPKNGQVVRKLSPGDARWHSGTLTCVDVKADATVAGTGSEDGTAKLVHLGNGKILGSFEGHSDSVEAVGFSPTLPVFATGSLDGSLKLWDVQTMRLRHTLSHDDGITHLAWHSSSPLITTSSTDRTVRVWDARSGSCERTWTGHRQPILDFAITRDGSSVVTASDDWSALVFRM</sequence>
<comment type="subcellular location">
    <subcellularLocation>
        <location evidence="1">Cytoplasm</location>
    </subcellularLocation>
</comment>
<dbReference type="SUPFAM" id="SSF50998">
    <property type="entry name" value="Quinoprotein alcohol dehydrogenase-like"/>
    <property type="match status" value="1"/>
</dbReference>
<organism evidence="7 8">
    <name type="scientific">Gonapodya prolifera (strain JEL478)</name>
    <name type="common">Monoblepharis prolifera</name>
    <dbReference type="NCBI Taxonomy" id="1344416"/>
    <lineage>
        <taxon>Eukaryota</taxon>
        <taxon>Fungi</taxon>
        <taxon>Fungi incertae sedis</taxon>
        <taxon>Chytridiomycota</taxon>
        <taxon>Chytridiomycota incertae sedis</taxon>
        <taxon>Monoblepharidomycetes</taxon>
        <taxon>Monoblepharidales</taxon>
        <taxon>Gonapodyaceae</taxon>
        <taxon>Gonapodya</taxon>
    </lineage>
</organism>
<dbReference type="PROSITE" id="PS50082">
    <property type="entry name" value="WD_REPEATS_2"/>
    <property type="match status" value="6"/>
</dbReference>
<feature type="repeat" description="WD" evidence="5">
    <location>
        <begin position="288"/>
        <end position="329"/>
    </location>
</feature>
<dbReference type="PROSITE" id="PS50294">
    <property type="entry name" value="WD_REPEATS_REGION"/>
    <property type="match status" value="5"/>
</dbReference>
<dbReference type="SMART" id="SM00320">
    <property type="entry name" value="WD40"/>
    <property type="match status" value="8"/>
</dbReference>
<feature type="region of interest" description="Disordered" evidence="6">
    <location>
        <begin position="1"/>
        <end position="63"/>
    </location>
</feature>
<dbReference type="PROSITE" id="PS00678">
    <property type="entry name" value="WD_REPEATS_1"/>
    <property type="match status" value="1"/>
</dbReference>
<proteinExistence type="predicted"/>
<evidence type="ECO:0000256" key="4">
    <source>
        <dbReference type="ARBA" id="ARBA00022737"/>
    </source>
</evidence>
<dbReference type="PANTHER" id="PTHR19857:SF8">
    <property type="entry name" value="ANGIO-ASSOCIATED MIGRATORY CELL PROTEIN"/>
    <property type="match status" value="1"/>
</dbReference>
<evidence type="ECO:0000313" key="7">
    <source>
        <dbReference type="EMBL" id="KXS18604.1"/>
    </source>
</evidence>